<evidence type="ECO:0000313" key="4">
    <source>
        <dbReference type="EMBL" id="KAB2815275.1"/>
    </source>
</evidence>
<dbReference type="GO" id="GO:0016788">
    <property type="term" value="F:hydrolase activity, acting on ester bonds"/>
    <property type="evidence" value="ECO:0007669"/>
    <property type="project" value="UniProtKB-ARBA"/>
</dbReference>
<evidence type="ECO:0000313" key="5">
    <source>
        <dbReference type="Proteomes" id="UP000484164"/>
    </source>
</evidence>
<reference evidence="4 5" key="1">
    <citation type="submission" date="2019-10" db="EMBL/GenBank/DDBJ databases">
        <title>Genome sequence of Phaeocystidibacter marisrubri JCM30614 (type strain).</title>
        <authorList>
            <person name="Bowman J.P."/>
        </authorList>
    </citation>
    <scope>NUCLEOTIDE SEQUENCE [LARGE SCALE GENOMIC DNA]</scope>
    <source>
        <strain evidence="4 5">JCM 30614</strain>
    </source>
</reference>
<dbReference type="Gene3D" id="3.40.50.1110">
    <property type="entry name" value="SGNH hydrolase"/>
    <property type="match status" value="1"/>
</dbReference>
<protein>
    <submittedName>
        <fullName evidence="4">T9SS type A sorting domain-containing protein</fullName>
    </submittedName>
</protein>
<dbReference type="InterPro" id="IPR026444">
    <property type="entry name" value="Secre_tail"/>
</dbReference>
<comment type="caution">
    <text evidence="4">The sequence shown here is derived from an EMBL/GenBank/DDBJ whole genome shotgun (WGS) entry which is preliminary data.</text>
</comment>
<dbReference type="InterPro" id="IPR036514">
    <property type="entry name" value="SGNH_hydro_sf"/>
</dbReference>
<dbReference type="NCBIfam" id="TIGR04183">
    <property type="entry name" value="Por_Secre_tail"/>
    <property type="match status" value="1"/>
</dbReference>
<evidence type="ECO:0000256" key="1">
    <source>
        <dbReference type="ARBA" id="ARBA00022729"/>
    </source>
</evidence>
<keyword evidence="5" id="KW-1185">Reference proteome</keyword>
<accession>A0A6L3ZDF9</accession>
<feature type="domain" description="Secretion system C-terminal sorting" evidence="3">
    <location>
        <begin position="353"/>
        <end position="418"/>
    </location>
</feature>
<name>A0A6L3ZDF9_9FLAO</name>
<dbReference type="AlphaFoldDB" id="A0A6L3ZDF9"/>
<feature type="signal peptide" evidence="2">
    <location>
        <begin position="1"/>
        <end position="18"/>
    </location>
</feature>
<gene>
    <name evidence="4" type="ORF">F8C82_14380</name>
</gene>
<organism evidence="4 5">
    <name type="scientific">Phaeocystidibacter marisrubri</name>
    <dbReference type="NCBI Taxonomy" id="1577780"/>
    <lineage>
        <taxon>Bacteria</taxon>
        <taxon>Pseudomonadati</taxon>
        <taxon>Bacteroidota</taxon>
        <taxon>Flavobacteriia</taxon>
        <taxon>Flavobacteriales</taxon>
        <taxon>Phaeocystidibacteraceae</taxon>
        <taxon>Phaeocystidibacter</taxon>
    </lineage>
</organism>
<sequence>MTRILTLLLLISSMASFGQDTARALFIGNSYTYYNNMPNMVSSIARSMGDSLYTESSTPGGYTLQSHTTNANTQTKLRAGGWDYVVLQEQSQRPSFSPAQVASAVLPYAEMLVDTAREYSSCVTPLFYMTWGRKNGDANNCPNYPPLCTYAGMQARLRSSYLIMAQQNNAAVSPVGAVWRETRGASAIELYTSDESHPSLAGSYLSACTFYASMFHKSPVGAWSPSGLSAADVAFIQAQVETTVFDSVSTWRIDTTSIVPQMNWYVSHSTPTTCYVVVDCRGTQNADSIYIDFGNGTHSSSFIDTVGYTLKSNYIVTIEYFKGCESAITRDTLDGNSLCPTAGVEERKKYLVLYPNPAKDFIQLSSEDVDLSDARVEIIDIAGVMRKSMTYKDEVITIHELPTGTYTLRVVKGDEEYVMRFSRE</sequence>
<dbReference type="OrthoDB" id="7443339at2"/>
<dbReference type="Pfam" id="PF18962">
    <property type="entry name" value="Por_Secre_tail"/>
    <property type="match status" value="1"/>
</dbReference>
<dbReference type="EMBL" id="WBVQ01000003">
    <property type="protein sequence ID" value="KAB2815275.1"/>
    <property type="molecule type" value="Genomic_DNA"/>
</dbReference>
<evidence type="ECO:0000259" key="3">
    <source>
        <dbReference type="Pfam" id="PF18962"/>
    </source>
</evidence>
<keyword evidence="1 2" id="KW-0732">Signal</keyword>
<dbReference type="RefSeq" id="WP_151694310.1">
    <property type="nucleotide sequence ID" value="NZ_BMGX01000001.1"/>
</dbReference>
<feature type="chain" id="PRO_5026935704" evidence="2">
    <location>
        <begin position="19"/>
        <end position="424"/>
    </location>
</feature>
<dbReference type="Proteomes" id="UP000484164">
    <property type="component" value="Unassembled WGS sequence"/>
</dbReference>
<dbReference type="SUPFAM" id="SSF52266">
    <property type="entry name" value="SGNH hydrolase"/>
    <property type="match status" value="1"/>
</dbReference>
<evidence type="ECO:0000256" key="2">
    <source>
        <dbReference type="SAM" id="SignalP"/>
    </source>
</evidence>
<proteinExistence type="predicted"/>